<gene>
    <name evidence="2" type="ORF">GHJ91_30770</name>
</gene>
<protein>
    <submittedName>
        <fullName evidence="2">Amidohydrolase family protein</fullName>
    </submittedName>
</protein>
<dbReference type="InterPro" id="IPR011059">
    <property type="entry name" value="Metal-dep_hydrolase_composite"/>
</dbReference>
<dbReference type="GO" id="GO:0005737">
    <property type="term" value="C:cytoplasm"/>
    <property type="evidence" value="ECO:0007669"/>
    <property type="project" value="TreeGrafter"/>
</dbReference>
<dbReference type="SUPFAM" id="SSF51338">
    <property type="entry name" value="Composite domain of metallo-dependent hydrolases"/>
    <property type="match status" value="1"/>
</dbReference>
<evidence type="ECO:0000259" key="1">
    <source>
        <dbReference type="Pfam" id="PF01979"/>
    </source>
</evidence>
<dbReference type="EMBL" id="WISB01000203">
    <property type="protein sequence ID" value="MQW73320.1"/>
    <property type="molecule type" value="Genomic_DNA"/>
</dbReference>
<dbReference type="Pfam" id="PF01979">
    <property type="entry name" value="Amidohydro_1"/>
    <property type="match status" value="1"/>
</dbReference>
<dbReference type="PANTHER" id="PTHR43668">
    <property type="entry name" value="ALLANTOINASE"/>
    <property type="match status" value="1"/>
</dbReference>
<proteinExistence type="predicted"/>
<dbReference type="GO" id="GO:0006145">
    <property type="term" value="P:purine nucleobase catabolic process"/>
    <property type="evidence" value="ECO:0007669"/>
    <property type="project" value="TreeGrafter"/>
</dbReference>
<comment type="caution">
    <text evidence="2">The sequence shown here is derived from an EMBL/GenBank/DDBJ whole genome shotgun (WGS) entry which is preliminary data.</text>
</comment>
<reference evidence="2" key="1">
    <citation type="journal article" date="2013" name="Genome Biol.">
        <title>Comparative genomics of the core and accessory genomes of 48 Sinorhizobium strains comprising five genospecies.</title>
        <authorList>
            <person name="Sugawara M."/>
            <person name="Epstein B."/>
            <person name="Badgley B.D."/>
            <person name="Unno T."/>
            <person name="Xu L."/>
            <person name="Reese J."/>
            <person name="Gyaneshwar P."/>
            <person name="Denny R."/>
            <person name="Mudge J."/>
            <person name="Bharti A.K."/>
            <person name="Farmer A.D."/>
            <person name="May G.D."/>
            <person name="Woodward J.E."/>
            <person name="Medigue C."/>
            <person name="Vallenet D."/>
            <person name="Lajus A."/>
            <person name="Rouy Z."/>
            <person name="Martinez-Vaz B."/>
            <person name="Tiffin P."/>
            <person name="Young N.D."/>
            <person name="Sadowsky M.J."/>
        </authorList>
    </citation>
    <scope>NUCLEOTIDE SEQUENCE</scope>
    <source>
        <strain evidence="2">M1</strain>
    </source>
</reference>
<name>A0A6G1WU81_9HYPH</name>
<dbReference type="InterPro" id="IPR032466">
    <property type="entry name" value="Metal_Hydrolase"/>
</dbReference>
<dbReference type="Gene3D" id="2.30.40.10">
    <property type="entry name" value="Urease, subunit C, domain 1"/>
    <property type="match status" value="1"/>
</dbReference>
<evidence type="ECO:0000313" key="2">
    <source>
        <dbReference type="EMBL" id="MQW73320.1"/>
    </source>
</evidence>
<dbReference type="GO" id="GO:0004038">
    <property type="term" value="F:allantoinase activity"/>
    <property type="evidence" value="ECO:0007669"/>
    <property type="project" value="TreeGrafter"/>
</dbReference>
<dbReference type="Gene3D" id="3.20.20.140">
    <property type="entry name" value="Metal-dependent hydrolases"/>
    <property type="match status" value="1"/>
</dbReference>
<accession>A0A6G1WU81</accession>
<organism evidence="2">
    <name type="scientific">Sinorhizobium medicae</name>
    <dbReference type="NCBI Taxonomy" id="110321"/>
    <lineage>
        <taxon>Bacteria</taxon>
        <taxon>Pseudomonadati</taxon>
        <taxon>Pseudomonadota</taxon>
        <taxon>Alphaproteobacteria</taxon>
        <taxon>Hyphomicrobiales</taxon>
        <taxon>Rhizobiaceae</taxon>
        <taxon>Sinorhizobium/Ensifer group</taxon>
        <taxon>Sinorhizobium</taxon>
    </lineage>
</organism>
<feature type="domain" description="Amidohydrolase-related" evidence="1">
    <location>
        <begin position="66"/>
        <end position="441"/>
    </location>
</feature>
<dbReference type="InterPro" id="IPR006680">
    <property type="entry name" value="Amidohydro-rel"/>
</dbReference>
<sequence>MDSERTRNLTGTDKETAMDSVIMGRVVTPEGTHSGWVAVRGEKIAEIGAGAAPSAATVVDYGDCLILPGSIDGQTHATNSKGLVGFAPASASALAGGVTTIVDMPYDMPLPLDIPERLAAKISAVAAHSLCDVALYATVTKESGLDHVEALIEGGVVAFKISSFESSPVRFPRIDEALTLDLLEKLVGRDLPLGLHNEDQEIVRSRTEKARAAGRDGIGAHSDSRPLAAELAATGQFLALGQAVGAHAHIVHISHEEGFAQVGAFAGIGAPVTGELCVHYLCFDPAHDGDLLGARMKVNPPIRPDAIDGLWRALECGTVAFVSSDHASWPIDNKLAVSIYEAGAGIPGLETLVPAFFSAAQARGHDAARLTAEYLAARPARFFGLSGRKGALAPGLDADFCVLEQGEFIWDAAKAHDGLNWSPFDGRRFDVRVAATWLRGKPAWNGSQILLSQGNGQYLRRHGLGWFPTH</sequence>
<dbReference type="InterPro" id="IPR050138">
    <property type="entry name" value="DHOase/Allantoinase_Hydrolase"/>
</dbReference>
<dbReference type="AlphaFoldDB" id="A0A6G1WU81"/>
<dbReference type="SUPFAM" id="SSF51556">
    <property type="entry name" value="Metallo-dependent hydrolases"/>
    <property type="match status" value="1"/>
</dbReference>
<keyword evidence="2" id="KW-0378">Hydrolase</keyword>
<dbReference type="PANTHER" id="PTHR43668:SF2">
    <property type="entry name" value="ALLANTOINASE"/>
    <property type="match status" value="1"/>
</dbReference>